<gene>
    <name evidence="2" type="ORF">Q8A70_20530</name>
</gene>
<feature type="chain" id="PRO_5046903840" description="Secreted protein" evidence="1">
    <location>
        <begin position="21"/>
        <end position="114"/>
    </location>
</feature>
<accession>A0ABU0YTC3</accession>
<keyword evidence="3" id="KW-1185">Reference proteome</keyword>
<name>A0ABU0YTC3_9PROT</name>
<reference evidence="3" key="1">
    <citation type="submission" date="2023-08" db="EMBL/GenBank/DDBJ databases">
        <title>Rhodospirillaceae gen. nov., a novel taxon isolated from the Yangtze River Yuezi River estuary sludge.</title>
        <authorList>
            <person name="Ruan L."/>
        </authorList>
    </citation>
    <scope>NUCLEOTIDE SEQUENCE [LARGE SCALE GENOMIC DNA]</scope>
    <source>
        <strain evidence="3">R-7</strain>
    </source>
</reference>
<evidence type="ECO:0008006" key="4">
    <source>
        <dbReference type="Google" id="ProtNLM"/>
    </source>
</evidence>
<evidence type="ECO:0000256" key="1">
    <source>
        <dbReference type="SAM" id="SignalP"/>
    </source>
</evidence>
<dbReference type="RefSeq" id="WP_379958884.1">
    <property type="nucleotide sequence ID" value="NZ_JAUYVI010000006.1"/>
</dbReference>
<dbReference type="Proteomes" id="UP001230156">
    <property type="component" value="Unassembled WGS sequence"/>
</dbReference>
<comment type="caution">
    <text evidence="2">The sequence shown here is derived from an EMBL/GenBank/DDBJ whole genome shotgun (WGS) entry which is preliminary data.</text>
</comment>
<keyword evidence="1" id="KW-0732">Signal</keyword>
<proteinExistence type="predicted"/>
<dbReference type="EMBL" id="JAUYVI010000006">
    <property type="protein sequence ID" value="MDQ7250088.1"/>
    <property type="molecule type" value="Genomic_DNA"/>
</dbReference>
<feature type="signal peptide" evidence="1">
    <location>
        <begin position="1"/>
        <end position="20"/>
    </location>
</feature>
<evidence type="ECO:0000313" key="3">
    <source>
        <dbReference type="Proteomes" id="UP001230156"/>
    </source>
</evidence>
<protein>
    <recommendedName>
        <fullName evidence="4">Secreted protein</fullName>
    </recommendedName>
</protein>
<organism evidence="2 3">
    <name type="scientific">Dongia sedimenti</name>
    <dbReference type="NCBI Taxonomy" id="3064282"/>
    <lineage>
        <taxon>Bacteria</taxon>
        <taxon>Pseudomonadati</taxon>
        <taxon>Pseudomonadota</taxon>
        <taxon>Alphaproteobacteria</taxon>
        <taxon>Rhodospirillales</taxon>
        <taxon>Dongiaceae</taxon>
        <taxon>Dongia</taxon>
    </lineage>
</organism>
<evidence type="ECO:0000313" key="2">
    <source>
        <dbReference type="EMBL" id="MDQ7250088.1"/>
    </source>
</evidence>
<sequence>MSAAGMLTGVTLGMTGAALAQDDMAATWTKYQEAVRVAELCRYMKHDAAQWAKMGPYIDGKVNHEIGGGQRLTLIEEAKSGAWQAARVQGCESEGAKTLLSLYDAELAPLAGGM</sequence>